<feature type="transmembrane region" description="Helical" evidence="1">
    <location>
        <begin position="20"/>
        <end position="39"/>
    </location>
</feature>
<dbReference type="AlphaFoldDB" id="A0A3D9JTS2"/>
<dbReference type="InterPro" id="IPR014729">
    <property type="entry name" value="Rossmann-like_a/b/a_fold"/>
</dbReference>
<dbReference type="InterPro" id="IPR051599">
    <property type="entry name" value="Cell_Envelope_Assoc"/>
</dbReference>
<sequence length="210" mass="22947">METAFEPVKRGKWKKRVLRLLALGAAALLLWCLTIYVIVVRFDGIPGEGKPTPSDVGIVLGARLWNDEASPGLKERLDLALELYEEGAFARIIVTGGLDAGGATITEAEGMRNYLTAKGVPESAVLMDTLSRSTYENLLFAKDIMESNGWNSAIVITHSYHGSRAADIARKVGISPLQVSVTDSEVLNVPYHQAREVLAYTKWLGTKLFL</sequence>
<accession>A0A3D9JTS2</accession>
<dbReference type="Proteomes" id="UP000256977">
    <property type="component" value="Unassembled WGS sequence"/>
</dbReference>
<dbReference type="CDD" id="cd06259">
    <property type="entry name" value="YdcF-like"/>
    <property type="match status" value="1"/>
</dbReference>
<gene>
    <name evidence="3" type="ORF">DFP98_10975</name>
</gene>
<evidence type="ECO:0000313" key="3">
    <source>
        <dbReference type="EMBL" id="RED77464.1"/>
    </source>
</evidence>
<comment type="caution">
    <text evidence="3">The sequence shown here is derived from an EMBL/GenBank/DDBJ whole genome shotgun (WGS) entry which is preliminary data.</text>
</comment>
<evidence type="ECO:0000259" key="2">
    <source>
        <dbReference type="Pfam" id="PF02698"/>
    </source>
</evidence>
<name>A0A3D9JTS2_9BACL</name>
<keyword evidence="1" id="KW-0472">Membrane</keyword>
<dbReference type="InterPro" id="IPR003848">
    <property type="entry name" value="DUF218"/>
</dbReference>
<dbReference type="EMBL" id="QRDZ01000009">
    <property type="protein sequence ID" value="RED77464.1"/>
    <property type="molecule type" value="Genomic_DNA"/>
</dbReference>
<keyword evidence="1" id="KW-0812">Transmembrane</keyword>
<feature type="domain" description="DUF218" evidence="2">
    <location>
        <begin position="55"/>
        <end position="190"/>
    </location>
</feature>
<proteinExistence type="predicted"/>
<dbReference type="RefSeq" id="WP_181917667.1">
    <property type="nucleotide sequence ID" value="NZ_QRDZ01000009.1"/>
</dbReference>
<dbReference type="PANTHER" id="PTHR30336:SF20">
    <property type="entry name" value="DUF218 DOMAIN-CONTAINING PROTEIN"/>
    <property type="match status" value="1"/>
</dbReference>
<evidence type="ECO:0000256" key="1">
    <source>
        <dbReference type="SAM" id="Phobius"/>
    </source>
</evidence>
<dbReference type="Pfam" id="PF02698">
    <property type="entry name" value="DUF218"/>
    <property type="match status" value="1"/>
</dbReference>
<keyword evidence="4" id="KW-1185">Reference proteome</keyword>
<protein>
    <submittedName>
        <fullName evidence="3">Uncharacterized SAM-binding protein YcdF (DUF218 family)</fullName>
    </submittedName>
</protein>
<evidence type="ECO:0000313" key="4">
    <source>
        <dbReference type="Proteomes" id="UP000256977"/>
    </source>
</evidence>
<dbReference type="PANTHER" id="PTHR30336">
    <property type="entry name" value="INNER MEMBRANE PROTEIN, PROBABLE PERMEASE"/>
    <property type="match status" value="1"/>
</dbReference>
<dbReference type="Gene3D" id="3.40.50.620">
    <property type="entry name" value="HUPs"/>
    <property type="match status" value="1"/>
</dbReference>
<reference evidence="3 4" key="1">
    <citation type="submission" date="2018-07" db="EMBL/GenBank/DDBJ databases">
        <title>Genomic Encyclopedia of Type Strains, Phase III (KMG-III): the genomes of soil and plant-associated and newly described type strains.</title>
        <authorList>
            <person name="Whitman W."/>
        </authorList>
    </citation>
    <scope>NUCLEOTIDE SEQUENCE [LARGE SCALE GENOMIC DNA]</scope>
    <source>
        <strain evidence="3 4">CECT 7287</strain>
    </source>
</reference>
<organism evidence="3 4">
    <name type="scientific">Cohnella phaseoli</name>
    <dbReference type="NCBI Taxonomy" id="456490"/>
    <lineage>
        <taxon>Bacteria</taxon>
        <taxon>Bacillati</taxon>
        <taxon>Bacillota</taxon>
        <taxon>Bacilli</taxon>
        <taxon>Bacillales</taxon>
        <taxon>Paenibacillaceae</taxon>
        <taxon>Cohnella</taxon>
    </lineage>
</organism>
<dbReference type="GO" id="GO:0005886">
    <property type="term" value="C:plasma membrane"/>
    <property type="evidence" value="ECO:0007669"/>
    <property type="project" value="TreeGrafter"/>
</dbReference>
<keyword evidence="1" id="KW-1133">Transmembrane helix</keyword>